<comment type="caution">
    <text evidence="1">The sequence shown here is derived from an EMBL/GenBank/DDBJ whole genome shotgun (WGS) entry which is preliminary data.</text>
</comment>
<evidence type="ECO:0000313" key="2">
    <source>
        <dbReference type="Proteomes" id="UP000265618"/>
    </source>
</evidence>
<dbReference type="AlphaFoldDB" id="A0A9K3DCS9"/>
<gene>
    <name evidence="1" type="ORF">KIPB_017310</name>
</gene>
<accession>A0A9K3DCS9</accession>
<feature type="non-terminal residue" evidence="1">
    <location>
        <position position="1"/>
    </location>
</feature>
<proteinExistence type="predicted"/>
<keyword evidence="2" id="KW-1185">Reference proteome</keyword>
<sequence>VLSDIVHHPCASSRAVANAMLALCGLYLTNPDQRVTSAIAREPFNKNQ</sequence>
<dbReference type="EMBL" id="BDIP01011441">
    <property type="protein sequence ID" value="GIQ93091.1"/>
    <property type="molecule type" value="Genomic_DNA"/>
</dbReference>
<evidence type="ECO:0000313" key="1">
    <source>
        <dbReference type="EMBL" id="GIQ93091.1"/>
    </source>
</evidence>
<protein>
    <submittedName>
        <fullName evidence="1">Uncharacterized protein</fullName>
    </submittedName>
</protein>
<organism evidence="1 2">
    <name type="scientific">Kipferlia bialata</name>
    <dbReference type="NCBI Taxonomy" id="797122"/>
    <lineage>
        <taxon>Eukaryota</taxon>
        <taxon>Metamonada</taxon>
        <taxon>Carpediemonas-like organisms</taxon>
        <taxon>Kipferlia</taxon>
    </lineage>
</organism>
<feature type="non-terminal residue" evidence="1">
    <location>
        <position position="48"/>
    </location>
</feature>
<reference evidence="1 2" key="1">
    <citation type="journal article" date="2018" name="PLoS ONE">
        <title>The draft genome of Kipferlia bialata reveals reductive genome evolution in fornicate parasites.</title>
        <authorList>
            <person name="Tanifuji G."/>
            <person name="Takabayashi S."/>
            <person name="Kume K."/>
            <person name="Takagi M."/>
            <person name="Nakayama T."/>
            <person name="Kamikawa R."/>
            <person name="Inagaki Y."/>
            <person name="Hashimoto T."/>
        </authorList>
    </citation>
    <scope>NUCLEOTIDE SEQUENCE [LARGE SCALE GENOMIC DNA]</scope>
    <source>
        <strain evidence="1">NY0173</strain>
    </source>
</reference>
<name>A0A9K3DCS9_9EUKA</name>
<dbReference type="Proteomes" id="UP000265618">
    <property type="component" value="Unassembled WGS sequence"/>
</dbReference>